<dbReference type="Proteomes" id="UP000298652">
    <property type="component" value="Chromosome 3"/>
</dbReference>
<feature type="region of interest" description="Disordered" evidence="1">
    <location>
        <begin position="1"/>
        <end position="78"/>
    </location>
</feature>
<feature type="compositionally biased region" description="Basic and acidic residues" evidence="1">
    <location>
        <begin position="23"/>
        <end position="33"/>
    </location>
</feature>
<feature type="compositionally biased region" description="Basic and acidic residues" evidence="1">
    <location>
        <begin position="113"/>
        <end position="122"/>
    </location>
</feature>
<keyword evidence="3" id="KW-1185">Reference proteome</keyword>
<evidence type="ECO:0000256" key="1">
    <source>
        <dbReference type="SAM" id="MobiDB-lite"/>
    </source>
</evidence>
<sequence>MIHSSGPPRARWRQDFQCAGARGHVEEVDEPHSRGAATQPRPSSRMSAAPARSSLSARRGPPLTPLLHGGPGTDEKRMRWTQRGGLGTQNMLPCHLKSRGPSCYGQHPTYRSLRNESYKRVA</sequence>
<dbReference type="AlphaFoldDB" id="A0A4U6VHT7"/>
<reference evidence="2" key="1">
    <citation type="submission" date="2019-03" db="EMBL/GenBank/DDBJ databases">
        <title>WGS assembly of Setaria viridis.</title>
        <authorList>
            <person name="Huang P."/>
            <person name="Jenkins J."/>
            <person name="Grimwood J."/>
            <person name="Barry K."/>
            <person name="Healey A."/>
            <person name="Mamidi S."/>
            <person name="Sreedasyam A."/>
            <person name="Shu S."/>
            <person name="Feldman M."/>
            <person name="Wu J."/>
            <person name="Yu Y."/>
            <person name="Chen C."/>
            <person name="Johnson J."/>
            <person name="Rokhsar D."/>
            <person name="Baxter I."/>
            <person name="Schmutz J."/>
            <person name="Brutnell T."/>
            <person name="Kellogg E."/>
        </authorList>
    </citation>
    <scope>NUCLEOTIDE SEQUENCE [LARGE SCALE GENOMIC DNA]</scope>
</reference>
<organism evidence="2 3">
    <name type="scientific">Setaria viridis</name>
    <name type="common">Green bristlegrass</name>
    <name type="synonym">Setaria italica subsp. viridis</name>
    <dbReference type="NCBI Taxonomy" id="4556"/>
    <lineage>
        <taxon>Eukaryota</taxon>
        <taxon>Viridiplantae</taxon>
        <taxon>Streptophyta</taxon>
        <taxon>Embryophyta</taxon>
        <taxon>Tracheophyta</taxon>
        <taxon>Spermatophyta</taxon>
        <taxon>Magnoliopsida</taxon>
        <taxon>Liliopsida</taxon>
        <taxon>Poales</taxon>
        <taxon>Poaceae</taxon>
        <taxon>PACMAD clade</taxon>
        <taxon>Panicoideae</taxon>
        <taxon>Panicodae</taxon>
        <taxon>Paniceae</taxon>
        <taxon>Cenchrinae</taxon>
        <taxon>Setaria</taxon>
    </lineage>
</organism>
<dbReference type="Gramene" id="TKW29171">
    <property type="protein sequence ID" value="TKW29171"/>
    <property type="gene ID" value="SEVIR_3G378850v2"/>
</dbReference>
<feature type="compositionally biased region" description="Low complexity" evidence="1">
    <location>
        <begin position="40"/>
        <end position="68"/>
    </location>
</feature>
<evidence type="ECO:0000313" key="2">
    <source>
        <dbReference type="EMBL" id="TKW29171.1"/>
    </source>
</evidence>
<proteinExistence type="predicted"/>
<accession>A0A4U6VHT7</accession>
<protein>
    <submittedName>
        <fullName evidence="2">Uncharacterized protein</fullName>
    </submittedName>
</protein>
<feature type="region of interest" description="Disordered" evidence="1">
    <location>
        <begin position="99"/>
        <end position="122"/>
    </location>
</feature>
<name>A0A4U6VHT7_SETVI</name>
<gene>
    <name evidence="2" type="ORF">SEVIR_3G378850v2</name>
</gene>
<evidence type="ECO:0000313" key="3">
    <source>
        <dbReference type="Proteomes" id="UP000298652"/>
    </source>
</evidence>
<dbReference type="EMBL" id="CM016554">
    <property type="protein sequence ID" value="TKW29171.1"/>
    <property type="molecule type" value="Genomic_DNA"/>
</dbReference>